<dbReference type="PANTHER" id="PTHR11060">
    <property type="entry name" value="PROTEIN MEMO1"/>
    <property type="match status" value="1"/>
</dbReference>
<evidence type="ECO:0000256" key="1">
    <source>
        <dbReference type="ARBA" id="ARBA00006315"/>
    </source>
</evidence>
<comment type="similarity">
    <text evidence="1">Belongs to the MEMO1 family.</text>
</comment>
<gene>
    <name evidence="2" type="ORF">DMC30DRAFT_378672</name>
</gene>
<dbReference type="STRING" id="5288.A0A5C5FRY2"/>
<sequence length="353" mass="38351">MPRSSTRQASHAGSWYTADGHKLDGQLSTWLKATEAPKEGEPLRDVPVKGCKAIIGPHAGFSYSGPAAAFAYRCIDVEPVKRVFILGPSHHVYLDGCALSKCKQYETPLGNLPLDLDTIAELRATGKFQEMDLETDEDEHSIEMHLPYVRKVFEDRDIKIVPVLVGAISTASEQSFGGLLAPYLADPSTLFVVSSDFCHWGQRFRYTHYHPPASDDPAAGTSLTTSNFARTVTDDSEGGAVWQGIDKLDHLGMERIAFSLAPKSSTSSSSTDKPPSAAHAQFAAYLAQTRNTICGRHPIGVLLGALAALESDVAWSEGGMRCEWVRYEQSSRVHRLSDSSVSYASAYVAIGEV</sequence>
<dbReference type="InterPro" id="IPR002737">
    <property type="entry name" value="MEMO1_fam"/>
</dbReference>
<name>A0A5C5FRY2_9BASI</name>
<evidence type="ECO:0000313" key="3">
    <source>
        <dbReference type="Proteomes" id="UP000311382"/>
    </source>
</evidence>
<dbReference type="NCBIfam" id="TIGR04336">
    <property type="entry name" value="AmmeMemoSam_B"/>
    <property type="match status" value="1"/>
</dbReference>
<dbReference type="EMBL" id="SOZI01000089">
    <property type="protein sequence ID" value="TNY19647.1"/>
    <property type="molecule type" value="Genomic_DNA"/>
</dbReference>
<dbReference type="AlphaFoldDB" id="A0A5C5FRY2"/>
<organism evidence="2 3">
    <name type="scientific">Rhodotorula diobovata</name>
    <dbReference type="NCBI Taxonomy" id="5288"/>
    <lineage>
        <taxon>Eukaryota</taxon>
        <taxon>Fungi</taxon>
        <taxon>Dikarya</taxon>
        <taxon>Basidiomycota</taxon>
        <taxon>Pucciniomycotina</taxon>
        <taxon>Microbotryomycetes</taxon>
        <taxon>Sporidiobolales</taxon>
        <taxon>Sporidiobolaceae</taxon>
        <taxon>Rhodotorula</taxon>
    </lineage>
</organism>
<dbReference type="PANTHER" id="PTHR11060:SF0">
    <property type="entry name" value="PROTEIN MEMO1"/>
    <property type="match status" value="1"/>
</dbReference>
<reference evidence="2 3" key="1">
    <citation type="submission" date="2019-03" db="EMBL/GenBank/DDBJ databases">
        <title>Rhodosporidium diobovatum UCD-FST 08-225 genome sequencing, assembly, and annotation.</title>
        <authorList>
            <person name="Fakankun I.U."/>
            <person name="Fristensky B."/>
            <person name="Levin D.B."/>
        </authorList>
    </citation>
    <scope>NUCLEOTIDE SEQUENCE [LARGE SCALE GENOMIC DNA]</scope>
    <source>
        <strain evidence="2 3">UCD-FST 08-225</strain>
    </source>
</reference>
<dbReference type="OrthoDB" id="417112at2759"/>
<dbReference type="Proteomes" id="UP000311382">
    <property type="component" value="Unassembled WGS sequence"/>
</dbReference>
<dbReference type="Pfam" id="PF01875">
    <property type="entry name" value="Memo"/>
    <property type="match status" value="1"/>
</dbReference>
<comment type="caution">
    <text evidence="2">The sequence shown here is derived from an EMBL/GenBank/DDBJ whole genome shotgun (WGS) entry which is preliminary data.</text>
</comment>
<keyword evidence="3" id="KW-1185">Reference proteome</keyword>
<proteinExistence type="inferred from homology"/>
<protein>
    <submittedName>
        <fullName evidence="2">UPF0103-domain-containing protein</fullName>
    </submittedName>
</protein>
<dbReference type="CDD" id="cd07361">
    <property type="entry name" value="MEMO_like"/>
    <property type="match status" value="1"/>
</dbReference>
<dbReference type="Gene3D" id="3.40.830.10">
    <property type="entry name" value="LigB-like"/>
    <property type="match status" value="1"/>
</dbReference>
<evidence type="ECO:0000313" key="2">
    <source>
        <dbReference type="EMBL" id="TNY19647.1"/>
    </source>
</evidence>
<accession>A0A5C5FRY2</accession>
<dbReference type="HAMAP" id="MF_00055">
    <property type="entry name" value="MEMO1"/>
    <property type="match status" value="1"/>
</dbReference>